<dbReference type="EMBL" id="SRLO01000609">
    <property type="protein sequence ID" value="TNN50677.1"/>
    <property type="molecule type" value="Genomic_DNA"/>
</dbReference>
<evidence type="ECO:0000313" key="2">
    <source>
        <dbReference type="Proteomes" id="UP000314294"/>
    </source>
</evidence>
<sequence length="108" mass="12245">MGKSFEKENNTGVRTTRASILTRRAYEYELILDQPCVSAYPRTGYRVAVEKLHSLKLLQLGRLRVNEALQQRTVCRPRSGCQTRARGGVLLPFDRHTVSSNEQNHTGS</sequence>
<proteinExistence type="predicted"/>
<dbReference type="AlphaFoldDB" id="A0A4Z2GAQ2"/>
<organism evidence="1 2">
    <name type="scientific">Liparis tanakae</name>
    <name type="common">Tanaka's snailfish</name>
    <dbReference type="NCBI Taxonomy" id="230148"/>
    <lineage>
        <taxon>Eukaryota</taxon>
        <taxon>Metazoa</taxon>
        <taxon>Chordata</taxon>
        <taxon>Craniata</taxon>
        <taxon>Vertebrata</taxon>
        <taxon>Euteleostomi</taxon>
        <taxon>Actinopterygii</taxon>
        <taxon>Neopterygii</taxon>
        <taxon>Teleostei</taxon>
        <taxon>Neoteleostei</taxon>
        <taxon>Acanthomorphata</taxon>
        <taxon>Eupercaria</taxon>
        <taxon>Perciformes</taxon>
        <taxon>Cottioidei</taxon>
        <taxon>Cottales</taxon>
        <taxon>Liparidae</taxon>
        <taxon>Liparis</taxon>
    </lineage>
</organism>
<gene>
    <name evidence="1" type="ORF">EYF80_039127</name>
</gene>
<reference evidence="1 2" key="1">
    <citation type="submission" date="2019-03" db="EMBL/GenBank/DDBJ databases">
        <title>First draft genome of Liparis tanakae, snailfish: a comprehensive survey of snailfish specific genes.</title>
        <authorList>
            <person name="Kim W."/>
            <person name="Song I."/>
            <person name="Jeong J.-H."/>
            <person name="Kim D."/>
            <person name="Kim S."/>
            <person name="Ryu S."/>
            <person name="Song J.Y."/>
            <person name="Lee S.K."/>
        </authorList>
    </citation>
    <scope>NUCLEOTIDE SEQUENCE [LARGE SCALE GENOMIC DNA]</scope>
    <source>
        <tissue evidence="1">Muscle</tissue>
    </source>
</reference>
<keyword evidence="2" id="KW-1185">Reference proteome</keyword>
<name>A0A4Z2GAQ2_9TELE</name>
<evidence type="ECO:0000313" key="1">
    <source>
        <dbReference type="EMBL" id="TNN50677.1"/>
    </source>
</evidence>
<comment type="caution">
    <text evidence="1">The sequence shown here is derived from an EMBL/GenBank/DDBJ whole genome shotgun (WGS) entry which is preliminary data.</text>
</comment>
<accession>A0A4Z2GAQ2</accession>
<protein>
    <submittedName>
        <fullName evidence="1">Uncharacterized protein</fullName>
    </submittedName>
</protein>
<dbReference type="Proteomes" id="UP000314294">
    <property type="component" value="Unassembled WGS sequence"/>
</dbReference>